<dbReference type="Pfam" id="PF06477">
    <property type="entry name" value="DUF1091"/>
    <property type="match status" value="1"/>
</dbReference>
<evidence type="ECO:0000313" key="2">
    <source>
        <dbReference type="EMBL" id="KAJ6635759.1"/>
    </source>
</evidence>
<keyword evidence="1" id="KW-1133">Transmembrane helix</keyword>
<sequence>AALGHCSVMVVVRLLLVEIISFVIFLHFIDGNPVKFLYVDYLHCQFNPKFIAKNASCKLTFINRTHKAFTLKLFSLATITADETIHFQLCYRYRTGWRTFLVNFKDNYCDYVTKGNIKSTGLNLLIPVVRKYSNVKLKCPYVGPYIINEMPANAEMFNNPFIPIGKYYLNVTLAYLDELMFSMQFYFIVPEGRSIENDALGR</sequence>
<proteinExistence type="predicted"/>
<feature type="non-terminal residue" evidence="2">
    <location>
        <position position="202"/>
    </location>
</feature>
<evidence type="ECO:0000256" key="1">
    <source>
        <dbReference type="SAM" id="Phobius"/>
    </source>
</evidence>
<accession>A0A9Q0MRQ3</accession>
<keyword evidence="1" id="KW-0812">Transmembrane</keyword>
<protein>
    <submittedName>
        <fullName evidence="2">Uncharacterized protein</fullName>
    </submittedName>
</protein>
<comment type="caution">
    <text evidence="2">The sequence shown here is derived from an EMBL/GenBank/DDBJ whole genome shotgun (WGS) entry which is preliminary data.</text>
</comment>
<feature type="transmembrane region" description="Helical" evidence="1">
    <location>
        <begin position="7"/>
        <end position="29"/>
    </location>
</feature>
<dbReference type="EMBL" id="WJQU01000004">
    <property type="protein sequence ID" value="KAJ6635759.1"/>
    <property type="molecule type" value="Genomic_DNA"/>
</dbReference>
<keyword evidence="1" id="KW-0472">Membrane</keyword>
<reference evidence="2" key="1">
    <citation type="submission" date="2022-07" db="EMBL/GenBank/DDBJ databases">
        <authorList>
            <person name="Trinca V."/>
            <person name="Uliana J.V.C."/>
            <person name="Torres T.T."/>
            <person name="Ward R.J."/>
            <person name="Monesi N."/>
        </authorList>
    </citation>
    <scope>NUCLEOTIDE SEQUENCE</scope>
    <source>
        <strain evidence="2">HSMRA1968</strain>
        <tissue evidence="2">Whole embryos</tissue>
    </source>
</reference>
<dbReference type="OrthoDB" id="7727171at2759"/>
<name>A0A9Q0MRQ3_9DIPT</name>
<organism evidence="2 3">
    <name type="scientific">Pseudolycoriella hygida</name>
    <dbReference type="NCBI Taxonomy" id="35572"/>
    <lineage>
        <taxon>Eukaryota</taxon>
        <taxon>Metazoa</taxon>
        <taxon>Ecdysozoa</taxon>
        <taxon>Arthropoda</taxon>
        <taxon>Hexapoda</taxon>
        <taxon>Insecta</taxon>
        <taxon>Pterygota</taxon>
        <taxon>Neoptera</taxon>
        <taxon>Endopterygota</taxon>
        <taxon>Diptera</taxon>
        <taxon>Nematocera</taxon>
        <taxon>Sciaroidea</taxon>
        <taxon>Sciaridae</taxon>
        <taxon>Pseudolycoriella</taxon>
    </lineage>
</organism>
<evidence type="ECO:0000313" key="3">
    <source>
        <dbReference type="Proteomes" id="UP001151699"/>
    </source>
</evidence>
<dbReference type="Proteomes" id="UP001151699">
    <property type="component" value="Chromosome C"/>
</dbReference>
<dbReference type="AlphaFoldDB" id="A0A9Q0MRQ3"/>
<dbReference type="PANTHER" id="PTHR20898:SF0">
    <property type="entry name" value="DAEDALUS ON 3-RELATED"/>
    <property type="match status" value="1"/>
</dbReference>
<keyword evidence="3" id="KW-1185">Reference proteome</keyword>
<dbReference type="InterPro" id="IPR010512">
    <property type="entry name" value="DUF1091"/>
</dbReference>
<dbReference type="PANTHER" id="PTHR20898">
    <property type="entry name" value="DAEDALUS ON 3-RELATED-RELATED"/>
    <property type="match status" value="1"/>
</dbReference>
<gene>
    <name evidence="2" type="ORF">Bhyg_14345</name>
</gene>